<dbReference type="PANTHER" id="PTHR36838">
    <property type="entry name" value="AUXIN EFFLUX CARRIER FAMILY PROTEIN"/>
    <property type="match status" value="1"/>
</dbReference>
<evidence type="ECO:0000313" key="9">
    <source>
        <dbReference type="EMBL" id="PSB25066.1"/>
    </source>
</evidence>
<feature type="transmembrane region" description="Helical" evidence="8">
    <location>
        <begin position="233"/>
        <end position="250"/>
    </location>
</feature>
<organism evidence="9 10">
    <name type="scientific">Stenomitos frigidus ULC18</name>
    <dbReference type="NCBI Taxonomy" id="2107698"/>
    <lineage>
        <taxon>Bacteria</taxon>
        <taxon>Bacillati</taxon>
        <taxon>Cyanobacteriota</taxon>
        <taxon>Cyanophyceae</taxon>
        <taxon>Leptolyngbyales</taxon>
        <taxon>Leptolyngbyaceae</taxon>
        <taxon>Stenomitos</taxon>
    </lineage>
</organism>
<feature type="transmembrane region" description="Helical" evidence="8">
    <location>
        <begin position="60"/>
        <end position="82"/>
    </location>
</feature>
<evidence type="ECO:0000256" key="1">
    <source>
        <dbReference type="ARBA" id="ARBA00004651"/>
    </source>
</evidence>
<feature type="transmembrane region" description="Helical" evidence="8">
    <location>
        <begin position="319"/>
        <end position="341"/>
    </location>
</feature>
<feature type="transmembrane region" description="Helical" evidence="8">
    <location>
        <begin position="6"/>
        <end position="25"/>
    </location>
</feature>
<dbReference type="Gene3D" id="1.20.1530.20">
    <property type="match status" value="1"/>
</dbReference>
<keyword evidence="10" id="KW-1185">Reference proteome</keyword>
<dbReference type="OrthoDB" id="419762at2"/>
<evidence type="ECO:0000256" key="6">
    <source>
        <dbReference type="ARBA" id="ARBA00022989"/>
    </source>
</evidence>
<keyword evidence="6 8" id="KW-1133">Transmembrane helix</keyword>
<feature type="transmembrane region" description="Helical" evidence="8">
    <location>
        <begin position="37"/>
        <end position="54"/>
    </location>
</feature>
<keyword evidence="5 8" id="KW-0812">Transmembrane</keyword>
<reference evidence="9 10" key="2">
    <citation type="submission" date="2018-03" db="EMBL/GenBank/DDBJ databases">
        <title>The ancient ancestry and fast evolution of plastids.</title>
        <authorList>
            <person name="Moore K.R."/>
            <person name="Magnabosco C."/>
            <person name="Momper L."/>
            <person name="Gold D.A."/>
            <person name="Bosak T."/>
            <person name="Fournier G.P."/>
        </authorList>
    </citation>
    <scope>NUCLEOTIDE SEQUENCE [LARGE SCALE GENOMIC DNA]</scope>
    <source>
        <strain evidence="9 10">ULC18</strain>
    </source>
</reference>
<keyword evidence="7 8" id="KW-0472">Membrane</keyword>
<feature type="transmembrane region" description="Helical" evidence="8">
    <location>
        <begin position="262"/>
        <end position="286"/>
    </location>
</feature>
<proteinExistence type="inferred from homology"/>
<comment type="caution">
    <text evidence="9">The sequence shown here is derived from an EMBL/GenBank/DDBJ whole genome shotgun (WGS) entry which is preliminary data.</text>
</comment>
<dbReference type="RefSeq" id="WP_106259421.1">
    <property type="nucleotide sequence ID" value="NZ_CAWNSW010000031.1"/>
</dbReference>
<dbReference type="PANTHER" id="PTHR36838:SF1">
    <property type="entry name" value="SLR1864 PROTEIN"/>
    <property type="match status" value="1"/>
</dbReference>
<dbReference type="EMBL" id="PVWK01000133">
    <property type="protein sequence ID" value="PSB25066.1"/>
    <property type="molecule type" value="Genomic_DNA"/>
</dbReference>
<keyword evidence="3" id="KW-0813">Transport</keyword>
<evidence type="ECO:0000313" key="10">
    <source>
        <dbReference type="Proteomes" id="UP000239576"/>
    </source>
</evidence>
<dbReference type="InterPro" id="IPR004776">
    <property type="entry name" value="Mem_transp_PIN-like"/>
</dbReference>
<sequence>MADTLFDAYLPLVLWTGLGLITFRFIPQAFPRFLGRALYWVGVPWQILALARQTDYAQNIGLAPVVTIAGLILGLLLAWLSLQAYQRWLARLVHAPLPLPETHGLPNAVTIDSLAATLPAEGATVGLSRSQRGSFILAATIGNTGFIGLGLVPALISQPYLGWAVFYSVTHNIVGTYGVGVFLASYYGRSQLQNHWSVQLRDVLSVPSLWAFAIGSLTRSVPLPDAIEQGLQASLWFVIPGAFLLMGMRLSQLQGWHSLQLAILPTLLKMLVLPLAIGLGTTLLGLSGDARLALVLMAGMPSAFAGLILAEEYELDRELIASSIALSTIVLLFTIPLWLLLFR</sequence>
<protein>
    <submittedName>
        <fullName evidence="9">Transporter</fullName>
    </submittedName>
</protein>
<evidence type="ECO:0000256" key="3">
    <source>
        <dbReference type="ARBA" id="ARBA00022448"/>
    </source>
</evidence>
<reference evidence="10" key="1">
    <citation type="submission" date="2018-02" db="EMBL/GenBank/DDBJ databases">
        <authorList>
            <person name="Moore K."/>
            <person name="Momper L."/>
        </authorList>
    </citation>
    <scope>NUCLEOTIDE SEQUENCE [LARGE SCALE GENOMIC DNA]</scope>
    <source>
        <strain evidence="10">ULC18</strain>
    </source>
</reference>
<feature type="transmembrane region" description="Helical" evidence="8">
    <location>
        <begin position="292"/>
        <end position="310"/>
    </location>
</feature>
<comment type="similarity">
    <text evidence="2">Belongs to the auxin efflux carrier (TC 2.A.69) family.</text>
</comment>
<dbReference type="Pfam" id="PF03547">
    <property type="entry name" value="Mem_trans"/>
    <property type="match status" value="1"/>
</dbReference>
<dbReference type="InterPro" id="IPR038770">
    <property type="entry name" value="Na+/solute_symporter_sf"/>
</dbReference>
<name>A0A2T1DX32_9CYAN</name>
<dbReference type="AlphaFoldDB" id="A0A2T1DX32"/>
<dbReference type="GO" id="GO:0055085">
    <property type="term" value="P:transmembrane transport"/>
    <property type="evidence" value="ECO:0007669"/>
    <property type="project" value="InterPro"/>
</dbReference>
<dbReference type="Proteomes" id="UP000239576">
    <property type="component" value="Unassembled WGS sequence"/>
</dbReference>
<dbReference type="GO" id="GO:0005886">
    <property type="term" value="C:plasma membrane"/>
    <property type="evidence" value="ECO:0007669"/>
    <property type="project" value="UniProtKB-SubCell"/>
</dbReference>
<evidence type="ECO:0000256" key="2">
    <source>
        <dbReference type="ARBA" id="ARBA00010145"/>
    </source>
</evidence>
<keyword evidence="4" id="KW-1003">Cell membrane</keyword>
<comment type="subcellular location">
    <subcellularLocation>
        <location evidence="1">Cell membrane</location>
        <topology evidence="1">Multi-pass membrane protein</topology>
    </subcellularLocation>
</comment>
<evidence type="ECO:0000256" key="4">
    <source>
        <dbReference type="ARBA" id="ARBA00022475"/>
    </source>
</evidence>
<accession>A0A2T1DX32</accession>
<feature type="transmembrane region" description="Helical" evidence="8">
    <location>
        <begin position="135"/>
        <end position="156"/>
    </location>
</feature>
<evidence type="ECO:0000256" key="8">
    <source>
        <dbReference type="SAM" id="Phobius"/>
    </source>
</evidence>
<evidence type="ECO:0000256" key="5">
    <source>
        <dbReference type="ARBA" id="ARBA00022692"/>
    </source>
</evidence>
<feature type="transmembrane region" description="Helical" evidence="8">
    <location>
        <begin position="162"/>
        <end position="188"/>
    </location>
</feature>
<evidence type="ECO:0000256" key="7">
    <source>
        <dbReference type="ARBA" id="ARBA00023136"/>
    </source>
</evidence>
<gene>
    <name evidence="9" type="ORF">C7B82_24665</name>
</gene>